<comment type="caution">
    <text evidence="1">The sequence shown here is derived from an EMBL/GenBank/DDBJ whole genome shotgun (WGS) entry which is preliminary data.</text>
</comment>
<organism evidence="1 2">
    <name type="scientific">Streptomyces evansiae</name>
    <dbReference type="NCBI Taxonomy" id="3075535"/>
    <lineage>
        <taxon>Bacteria</taxon>
        <taxon>Bacillati</taxon>
        <taxon>Actinomycetota</taxon>
        <taxon>Actinomycetes</taxon>
        <taxon>Kitasatosporales</taxon>
        <taxon>Streptomycetaceae</taxon>
        <taxon>Streptomyces</taxon>
    </lineage>
</organism>
<reference evidence="2" key="1">
    <citation type="submission" date="2023-07" db="EMBL/GenBank/DDBJ databases">
        <title>30 novel species of actinomycetes from the DSMZ collection.</title>
        <authorList>
            <person name="Nouioui I."/>
        </authorList>
    </citation>
    <scope>NUCLEOTIDE SEQUENCE [LARGE SCALE GENOMIC DNA]</scope>
    <source>
        <strain evidence="2">DSM 41982</strain>
    </source>
</reference>
<gene>
    <name evidence="1" type="ORF">RM574_11395</name>
</gene>
<name>A0ABD5E4C5_9ACTN</name>
<protein>
    <submittedName>
        <fullName evidence="1">Integrase</fullName>
    </submittedName>
</protein>
<dbReference type="RefSeq" id="WP_237300984.1">
    <property type="nucleotide sequence ID" value="NZ_JAVRER010000013.1"/>
</dbReference>
<sequence length="124" mass="14340">MTSAAHSPHAQPVFEAMLDGWTRQQRAGSLPSYTVQSRLDLVYRFAVHTDRYPWEWEPGQADAFLDHLLSAHLRTAQRPIGLSTISTYRLALRLFLEYVTDPRHAWLRECQEKFGRVPLPIPPE</sequence>
<evidence type="ECO:0000313" key="1">
    <source>
        <dbReference type="EMBL" id="MDT0416094.1"/>
    </source>
</evidence>
<dbReference type="Proteomes" id="UP001183607">
    <property type="component" value="Unassembled WGS sequence"/>
</dbReference>
<proteinExistence type="predicted"/>
<dbReference type="AlphaFoldDB" id="A0ABD5E4C5"/>
<evidence type="ECO:0000313" key="2">
    <source>
        <dbReference type="Proteomes" id="UP001183607"/>
    </source>
</evidence>
<dbReference type="EMBL" id="JAVRER010000013">
    <property type="protein sequence ID" value="MDT0416094.1"/>
    <property type="molecule type" value="Genomic_DNA"/>
</dbReference>
<accession>A0ABD5E4C5</accession>